<dbReference type="OrthoDB" id="2101615at2759"/>
<comment type="caution">
    <text evidence="2">The sequence shown here is derived from an EMBL/GenBank/DDBJ whole genome shotgun (WGS) entry which is preliminary data.</text>
</comment>
<feature type="transmembrane region" description="Helical" evidence="1">
    <location>
        <begin position="97"/>
        <end position="117"/>
    </location>
</feature>
<evidence type="ECO:0000313" key="2">
    <source>
        <dbReference type="EMBL" id="CAI5452806.1"/>
    </source>
</evidence>
<dbReference type="InterPro" id="IPR019428">
    <property type="entry name" value="7TM_GPCR_serpentine_rcpt_Str"/>
</dbReference>
<dbReference type="GO" id="GO:0005886">
    <property type="term" value="C:plasma membrane"/>
    <property type="evidence" value="ECO:0007669"/>
    <property type="project" value="TreeGrafter"/>
</dbReference>
<dbReference type="GO" id="GO:0042048">
    <property type="term" value="P:olfactory behavior"/>
    <property type="evidence" value="ECO:0007669"/>
    <property type="project" value="TreeGrafter"/>
</dbReference>
<protein>
    <recommendedName>
        <fullName evidence="4">Seven TM Receptor</fullName>
    </recommendedName>
</protein>
<evidence type="ECO:0000256" key="1">
    <source>
        <dbReference type="SAM" id="Phobius"/>
    </source>
</evidence>
<evidence type="ECO:0000313" key="3">
    <source>
        <dbReference type="Proteomes" id="UP001152747"/>
    </source>
</evidence>
<feature type="transmembrane region" description="Helical" evidence="1">
    <location>
        <begin position="50"/>
        <end position="76"/>
    </location>
</feature>
<name>A0A9P1IY27_9PELO</name>
<evidence type="ECO:0008006" key="4">
    <source>
        <dbReference type="Google" id="ProtNLM"/>
    </source>
</evidence>
<dbReference type="EMBL" id="CANHGI010000005">
    <property type="protein sequence ID" value="CAI5452806.1"/>
    <property type="molecule type" value="Genomic_DNA"/>
</dbReference>
<keyword evidence="3" id="KW-1185">Reference proteome</keyword>
<proteinExistence type="predicted"/>
<dbReference type="Proteomes" id="UP001152747">
    <property type="component" value="Unassembled WGS sequence"/>
</dbReference>
<keyword evidence="1" id="KW-1133">Transmembrane helix</keyword>
<keyword evidence="1" id="KW-0812">Transmembrane</keyword>
<organism evidence="2 3">
    <name type="scientific">Caenorhabditis angaria</name>
    <dbReference type="NCBI Taxonomy" id="860376"/>
    <lineage>
        <taxon>Eukaryota</taxon>
        <taxon>Metazoa</taxon>
        <taxon>Ecdysozoa</taxon>
        <taxon>Nematoda</taxon>
        <taxon>Chromadorea</taxon>
        <taxon>Rhabditida</taxon>
        <taxon>Rhabditina</taxon>
        <taxon>Rhabditomorpha</taxon>
        <taxon>Rhabditoidea</taxon>
        <taxon>Rhabditidae</taxon>
        <taxon>Peloderinae</taxon>
        <taxon>Caenorhabditis</taxon>
    </lineage>
</organism>
<feature type="transmembrane region" description="Helical" evidence="1">
    <location>
        <begin position="165"/>
        <end position="187"/>
    </location>
</feature>
<feature type="transmembrane region" description="Helical" evidence="1">
    <location>
        <begin position="211"/>
        <end position="228"/>
    </location>
</feature>
<dbReference type="AlphaFoldDB" id="A0A9P1IY27"/>
<dbReference type="PANTHER" id="PTHR22943">
    <property type="entry name" value="7-TRANSMEMBRANE DOMAIN RECEPTOR C.ELEGANS"/>
    <property type="match status" value="1"/>
</dbReference>
<dbReference type="Pfam" id="PF10326">
    <property type="entry name" value="7TM_GPCR_Str"/>
    <property type="match status" value="1"/>
</dbReference>
<gene>
    <name evidence="2" type="ORF">CAMP_LOCUS15443</name>
</gene>
<dbReference type="GO" id="GO:0038022">
    <property type="term" value="F:G protein-coupled olfactory receptor activity"/>
    <property type="evidence" value="ECO:0007669"/>
    <property type="project" value="TreeGrafter"/>
</dbReference>
<feature type="transmembrane region" description="Helical" evidence="1">
    <location>
        <begin position="7"/>
        <end position="30"/>
    </location>
</feature>
<accession>A0A9P1IY27</accession>
<sequence length="276" mass="31780">MGPYKYLLCSVSIFEMCYSFLDILISPIIFSHGSIYMNIVHTKNHFLSPQILLVLNAVYCGFFGSFMAVFSINFIYRYYVAAGSKLLQTFKGYRLCVWALLPLSYGTCWGLVCYFLIGPNEKIDMIMGKEVMMEFGWPMTEINYIGPYCYQFQEDGSYEIDINSLIALASMVSMIISSVAVTFYYGFKCYLRITKLMSNSSRNMKSLQSQLFYALVTQTLIPVFLMHIPSLDPFPTMFIIKQYRQGVLDYSGGKIFSILRRTKPPSNVELNMRTRI</sequence>
<dbReference type="SUPFAM" id="SSF81321">
    <property type="entry name" value="Family A G protein-coupled receptor-like"/>
    <property type="match status" value="1"/>
</dbReference>
<keyword evidence="1" id="KW-0472">Membrane</keyword>
<dbReference type="PANTHER" id="PTHR22943:SF248">
    <property type="entry name" value="SEVEN TM RECEPTOR"/>
    <property type="match status" value="1"/>
</dbReference>
<reference evidence="2" key="1">
    <citation type="submission" date="2022-11" db="EMBL/GenBank/DDBJ databases">
        <authorList>
            <person name="Kikuchi T."/>
        </authorList>
    </citation>
    <scope>NUCLEOTIDE SEQUENCE</scope>
    <source>
        <strain evidence="2">PS1010</strain>
    </source>
</reference>